<dbReference type="Proteomes" id="UP000326877">
    <property type="component" value="Unassembled WGS sequence"/>
</dbReference>
<sequence length="243" mass="27727">MQMPQRISVNMWDSKKDLIIKLYEKDEWPVKQVIKKIRSHNFNPSESQLRSRLKKWHVTKSSRRQGRGKGVDRSANHTTEASSEDHSMSESTQSKATPDQNMSGEELKPGHAPRTAPVKIPHPCGHSHPEVFSTCRPFELPHNTFPVSSANSIADHYTPYGKAPMIEPDSFQWMADSSHWLPPENRTQSFAAPLQAPVPFSPPMYQQMPVIPRHIRSDWHPTPECLPDNPVSGLYFMGYPAWQ</sequence>
<dbReference type="InterPro" id="IPR025676">
    <property type="entry name" value="Clr5_dom"/>
</dbReference>
<name>A0A5N7C7J9_PETAA</name>
<feature type="compositionally biased region" description="Polar residues" evidence="1">
    <location>
        <begin position="89"/>
        <end position="103"/>
    </location>
</feature>
<feature type="domain" description="Clr5" evidence="2">
    <location>
        <begin position="10"/>
        <end position="60"/>
    </location>
</feature>
<evidence type="ECO:0000313" key="3">
    <source>
        <dbReference type="EMBL" id="KAE8390114.1"/>
    </source>
</evidence>
<dbReference type="Pfam" id="PF14420">
    <property type="entry name" value="Clr5"/>
    <property type="match status" value="1"/>
</dbReference>
<feature type="region of interest" description="Disordered" evidence="1">
    <location>
        <begin position="39"/>
        <end position="125"/>
    </location>
</feature>
<evidence type="ECO:0000259" key="2">
    <source>
        <dbReference type="Pfam" id="PF14420"/>
    </source>
</evidence>
<dbReference type="OrthoDB" id="5308957at2759"/>
<protein>
    <recommendedName>
        <fullName evidence="2">Clr5 domain-containing protein</fullName>
    </recommendedName>
</protein>
<evidence type="ECO:0000256" key="1">
    <source>
        <dbReference type="SAM" id="MobiDB-lite"/>
    </source>
</evidence>
<accession>A0A5N7C7J9</accession>
<dbReference type="AlphaFoldDB" id="A0A5N7C7J9"/>
<dbReference type="EMBL" id="ML735258">
    <property type="protein sequence ID" value="KAE8390114.1"/>
    <property type="molecule type" value="Genomic_DNA"/>
</dbReference>
<feature type="compositionally biased region" description="Polar residues" evidence="1">
    <location>
        <begin position="40"/>
        <end position="50"/>
    </location>
</feature>
<feature type="compositionally biased region" description="Basic residues" evidence="1">
    <location>
        <begin position="51"/>
        <end position="67"/>
    </location>
</feature>
<organism evidence="3">
    <name type="scientific">Petromyces alliaceus</name>
    <name type="common">Aspergillus alliaceus</name>
    <dbReference type="NCBI Taxonomy" id="209559"/>
    <lineage>
        <taxon>Eukaryota</taxon>
        <taxon>Fungi</taxon>
        <taxon>Dikarya</taxon>
        <taxon>Ascomycota</taxon>
        <taxon>Pezizomycotina</taxon>
        <taxon>Eurotiomycetes</taxon>
        <taxon>Eurotiomycetidae</taxon>
        <taxon>Eurotiales</taxon>
        <taxon>Aspergillaceae</taxon>
        <taxon>Aspergillus</taxon>
        <taxon>Aspergillus subgen. Circumdati</taxon>
    </lineage>
</organism>
<reference evidence="3" key="1">
    <citation type="submission" date="2019-04" db="EMBL/GenBank/DDBJ databases">
        <title>Friends and foes A comparative genomics studyof 23 Aspergillus species from section Flavi.</title>
        <authorList>
            <consortium name="DOE Joint Genome Institute"/>
            <person name="Kjaerbolling I."/>
            <person name="Vesth T."/>
            <person name="Frisvad J.C."/>
            <person name="Nybo J.L."/>
            <person name="Theobald S."/>
            <person name="Kildgaard S."/>
            <person name="Isbrandt T."/>
            <person name="Kuo A."/>
            <person name="Sato A."/>
            <person name="Lyhne E.K."/>
            <person name="Kogle M.E."/>
            <person name="Wiebenga A."/>
            <person name="Kun R.S."/>
            <person name="Lubbers R.J."/>
            <person name="Makela M.R."/>
            <person name="Barry K."/>
            <person name="Chovatia M."/>
            <person name="Clum A."/>
            <person name="Daum C."/>
            <person name="Haridas S."/>
            <person name="He G."/>
            <person name="LaButti K."/>
            <person name="Lipzen A."/>
            <person name="Mondo S."/>
            <person name="Riley R."/>
            <person name="Salamov A."/>
            <person name="Simmons B.A."/>
            <person name="Magnuson J.K."/>
            <person name="Henrissat B."/>
            <person name="Mortensen U.H."/>
            <person name="Larsen T.O."/>
            <person name="Devries R.P."/>
            <person name="Grigoriev I.V."/>
            <person name="Machida M."/>
            <person name="Baker S.E."/>
            <person name="Andersen M.R."/>
        </authorList>
    </citation>
    <scope>NUCLEOTIDE SEQUENCE [LARGE SCALE GENOMIC DNA]</scope>
    <source>
        <strain evidence="3">IBT 14317</strain>
    </source>
</reference>
<gene>
    <name evidence="3" type="ORF">BDV23DRAFT_89313</name>
</gene>
<proteinExistence type="predicted"/>